<comment type="cofactor">
    <cofactor evidence="11">
        <name>Mg(2+)</name>
        <dbReference type="ChEBI" id="CHEBI:18420"/>
    </cofactor>
    <text evidence="11">Mg(2+) is required for catalysis and for stabilizing the dimer.</text>
</comment>
<dbReference type="SFLD" id="SFLDS00001">
    <property type="entry name" value="Enolase"/>
    <property type="match status" value="1"/>
</dbReference>
<keyword evidence="9" id="KW-0963">Cytoplasm</keyword>
<feature type="binding site" evidence="9 11">
    <location>
        <position position="240"/>
    </location>
    <ligand>
        <name>Mg(2+)</name>
        <dbReference type="ChEBI" id="CHEBI:18420"/>
    </ligand>
</feature>
<dbReference type="PROSITE" id="PS00164">
    <property type="entry name" value="ENOLASE"/>
    <property type="match status" value="1"/>
</dbReference>
<dbReference type="GO" id="GO:0009986">
    <property type="term" value="C:cell surface"/>
    <property type="evidence" value="ECO:0007669"/>
    <property type="project" value="UniProtKB-SubCell"/>
</dbReference>
<dbReference type="Pfam" id="PF03952">
    <property type="entry name" value="Enolase_N"/>
    <property type="match status" value="1"/>
</dbReference>
<organism evidence="14 15">
    <name type="scientific">Candidatus Nealsonbacteria bacterium CG02_land_8_20_14_3_00_40_11</name>
    <dbReference type="NCBI Taxonomy" id="1974700"/>
    <lineage>
        <taxon>Bacteria</taxon>
        <taxon>Candidatus Nealsoniibacteriota</taxon>
    </lineage>
</organism>
<dbReference type="InterPro" id="IPR020811">
    <property type="entry name" value="Enolase_N"/>
</dbReference>
<keyword evidence="6 9" id="KW-0460">Magnesium</keyword>
<feature type="binding site" evidence="9">
    <location>
        <position position="388"/>
    </location>
    <ligand>
        <name>(2R)-2-phosphoglycerate</name>
        <dbReference type="ChEBI" id="CHEBI:58289"/>
    </ligand>
</feature>
<feature type="binding site" evidence="9">
    <location>
        <position position="337"/>
    </location>
    <ligand>
        <name>(2R)-2-phosphoglycerate</name>
        <dbReference type="ChEBI" id="CHEBI:58289"/>
    </ligand>
</feature>
<keyword evidence="9 11" id="KW-0479">Metal-binding</keyword>
<dbReference type="SFLD" id="SFLDG00178">
    <property type="entry name" value="enolase"/>
    <property type="match status" value="1"/>
</dbReference>
<feature type="active site" description="Proton donor" evidence="9 10">
    <location>
        <position position="202"/>
    </location>
</feature>
<dbReference type="SFLD" id="SFLDF00002">
    <property type="entry name" value="enolase"/>
    <property type="match status" value="1"/>
</dbReference>
<dbReference type="Pfam" id="PF00113">
    <property type="entry name" value="Enolase_C"/>
    <property type="match status" value="1"/>
</dbReference>
<feature type="binding site" evidence="9">
    <location>
        <position position="159"/>
    </location>
    <ligand>
        <name>(2R)-2-phosphoglycerate</name>
        <dbReference type="ChEBI" id="CHEBI:58289"/>
    </ligand>
</feature>
<dbReference type="Gene3D" id="3.20.20.120">
    <property type="entry name" value="Enolase-like C-terminal domain"/>
    <property type="match status" value="1"/>
</dbReference>
<evidence type="ECO:0000256" key="10">
    <source>
        <dbReference type="PIRSR" id="PIRSR001400-1"/>
    </source>
</evidence>
<keyword evidence="7 9" id="KW-0324">Glycolysis</keyword>
<dbReference type="Proteomes" id="UP000230304">
    <property type="component" value="Unassembled WGS sequence"/>
</dbReference>
<dbReference type="InterPro" id="IPR020809">
    <property type="entry name" value="Enolase_CS"/>
</dbReference>
<evidence type="ECO:0000256" key="8">
    <source>
        <dbReference type="ARBA" id="ARBA00023239"/>
    </source>
</evidence>
<comment type="caution">
    <text evidence="14">The sequence shown here is derived from an EMBL/GenBank/DDBJ whole genome shotgun (WGS) entry which is preliminary data.</text>
</comment>
<dbReference type="Gene3D" id="3.30.390.10">
    <property type="entry name" value="Enolase-like, N-terminal domain"/>
    <property type="match status" value="1"/>
</dbReference>
<evidence type="ECO:0000256" key="9">
    <source>
        <dbReference type="HAMAP-Rule" id="MF_00318"/>
    </source>
</evidence>
<dbReference type="PIRSF" id="PIRSF001400">
    <property type="entry name" value="Enolase"/>
    <property type="match status" value="1"/>
</dbReference>
<dbReference type="PRINTS" id="PR00148">
    <property type="entry name" value="ENOLASE"/>
</dbReference>
<accession>A0A2M7D7F8</accession>
<dbReference type="InterPro" id="IPR036849">
    <property type="entry name" value="Enolase-like_C_sf"/>
</dbReference>
<comment type="catalytic activity">
    <reaction evidence="9">
        <text>(2R)-2-phosphoglycerate = phosphoenolpyruvate + H2O</text>
        <dbReference type="Rhea" id="RHEA:10164"/>
        <dbReference type="ChEBI" id="CHEBI:15377"/>
        <dbReference type="ChEBI" id="CHEBI:58289"/>
        <dbReference type="ChEBI" id="CHEBI:58702"/>
        <dbReference type="EC" id="4.2.1.11"/>
    </reaction>
</comment>
<feature type="binding site" evidence="9 11">
    <location>
        <position position="281"/>
    </location>
    <ligand>
        <name>Mg(2+)</name>
        <dbReference type="ChEBI" id="CHEBI:18420"/>
    </ligand>
</feature>
<dbReference type="GO" id="GO:0005576">
    <property type="term" value="C:extracellular region"/>
    <property type="evidence" value="ECO:0007669"/>
    <property type="project" value="UniProtKB-SubCell"/>
</dbReference>
<protein>
    <recommendedName>
        <fullName evidence="4 9">Enolase</fullName>
        <ecNumber evidence="3 9">4.2.1.11</ecNumber>
    </recommendedName>
    <alternativeName>
        <fullName evidence="9">2-phospho-D-glycerate hydro-lyase</fullName>
    </alternativeName>
    <alternativeName>
        <fullName evidence="9">2-phosphoglycerate dehydratase</fullName>
    </alternativeName>
</protein>
<sequence length="413" mass="45612">MVKISRIKAGKIIDSRGMPTVKAELETDFGKFSASVPSGVSTGKYEAVELRDEDRKGVSIAIGNIEKIIAPALAKEDLTDQKQVDDILIRLDGTENKSRLGANAILAVSIAMCRAIAKEKNLPLYKYISKIAAVDYGLPKPSFNMIEGGKHAESGLAFQEFMIIPQKDNFSENLKIGIEIYKSLKKLLENKFGKKNINLSKEGAFAAPLRENAQAIEFILEAAKNTGVGVYEDGIKIAIDAAASEFFENGSYKTDGVIFSREQLTDFYLNLIKKYPIILIEDPFAEEDYDAWSSSLQYKIPNTIYHILVFGDDLTATNLERIRMAADKNLCNALIIKPNQIGTVTETIEAAKLAKSYGWKIMVANRAGETEDDFIADLAVGIGADFIKSGAPFTKERMAKYDRLVKIEKEIHG</sequence>
<feature type="active site" description="Proton acceptor" evidence="9 10">
    <location>
        <position position="337"/>
    </location>
</feature>
<dbReference type="CDD" id="cd03313">
    <property type="entry name" value="enolase"/>
    <property type="match status" value="1"/>
</dbReference>
<dbReference type="GO" id="GO:0004634">
    <property type="term" value="F:phosphopyruvate hydratase activity"/>
    <property type="evidence" value="ECO:0007669"/>
    <property type="project" value="UniProtKB-UniRule"/>
</dbReference>
<dbReference type="PANTHER" id="PTHR11902">
    <property type="entry name" value="ENOLASE"/>
    <property type="match status" value="1"/>
</dbReference>
<dbReference type="GO" id="GO:0006096">
    <property type="term" value="P:glycolytic process"/>
    <property type="evidence" value="ECO:0007669"/>
    <property type="project" value="UniProtKB-UniRule"/>
</dbReference>
<keyword evidence="5 9" id="KW-0964">Secreted</keyword>
<dbReference type="PANTHER" id="PTHR11902:SF1">
    <property type="entry name" value="ENOLASE"/>
    <property type="match status" value="1"/>
</dbReference>
<reference evidence="15" key="1">
    <citation type="submission" date="2017-09" db="EMBL/GenBank/DDBJ databases">
        <title>Depth-based differentiation of microbial function through sediment-hosted aquifers and enrichment of novel symbionts in the deep terrestrial subsurface.</title>
        <authorList>
            <person name="Probst A.J."/>
            <person name="Ladd B."/>
            <person name="Jarett J.K."/>
            <person name="Geller-Mcgrath D.E."/>
            <person name="Sieber C.M.K."/>
            <person name="Emerson J.B."/>
            <person name="Anantharaman K."/>
            <person name="Thomas B.C."/>
            <person name="Malmstrom R."/>
            <person name="Stieglmeier M."/>
            <person name="Klingl A."/>
            <person name="Woyke T."/>
            <person name="Ryan C.M."/>
            <person name="Banfield J.F."/>
        </authorList>
    </citation>
    <scope>NUCLEOTIDE SEQUENCE [LARGE SCALE GENOMIC DNA]</scope>
</reference>
<dbReference type="SMART" id="SM01192">
    <property type="entry name" value="Enolase_C"/>
    <property type="match status" value="1"/>
</dbReference>
<comment type="similarity">
    <text evidence="2 9">Belongs to the enolase family.</text>
</comment>
<evidence type="ECO:0000256" key="11">
    <source>
        <dbReference type="PIRSR" id="PIRSR001400-3"/>
    </source>
</evidence>
<feature type="binding site" evidence="9 11">
    <location>
        <position position="312"/>
    </location>
    <ligand>
        <name>Mg(2+)</name>
        <dbReference type="ChEBI" id="CHEBI:18420"/>
    </ligand>
</feature>
<dbReference type="EMBL" id="PEUA01000061">
    <property type="protein sequence ID" value="PIV42029.1"/>
    <property type="molecule type" value="Genomic_DNA"/>
</dbReference>
<dbReference type="SMART" id="SM01193">
    <property type="entry name" value="Enolase_N"/>
    <property type="match status" value="1"/>
</dbReference>
<evidence type="ECO:0000256" key="4">
    <source>
        <dbReference type="ARBA" id="ARBA00017068"/>
    </source>
</evidence>
<comment type="subcellular location">
    <subcellularLocation>
        <location evidence="9">Cytoplasm</location>
    </subcellularLocation>
    <subcellularLocation>
        <location evidence="9">Secreted</location>
    </subcellularLocation>
    <subcellularLocation>
        <location evidence="9">Cell surface</location>
    </subcellularLocation>
    <text evidence="9">Fractions of enolase are present in both the cytoplasm and on the cell surface.</text>
</comment>
<dbReference type="InterPro" id="IPR020810">
    <property type="entry name" value="Enolase_C"/>
</dbReference>
<comment type="function">
    <text evidence="9">Catalyzes the reversible conversion of 2-phosphoglycerate (2-PG) into phosphoenolpyruvate (PEP). It is essential for the degradation of carbohydrates via glycolysis.</text>
</comment>
<evidence type="ECO:0000256" key="7">
    <source>
        <dbReference type="ARBA" id="ARBA00023152"/>
    </source>
</evidence>
<comment type="cofactor">
    <cofactor evidence="9">
        <name>Mg(2+)</name>
        <dbReference type="ChEBI" id="CHEBI:18420"/>
    </cofactor>
    <text evidence="9">Binds a second Mg(2+) ion via substrate during catalysis.</text>
</comment>
<dbReference type="InterPro" id="IPR029017">
    <property type="entry name" value="Enolase-like_N"/>
</dbReference>
<evidence type="ECO:0000256" key="2">
    <source>
        <dbReference type="ARBA" id="ARBA00009604"/>
    </source>
</evidence>
<feature type="domain" description="Enolase N-terminal" evidence="13">
    <location>
        <begin position="4"/>
        <end position="128"/>
    </location>
</feature>
<feature type="binding site" evidence="9">
    <location>
        <position position="366"/>
    </location>
    <ligand>
        <name>(2R)-2-phosphoglycerate</name>
        <dbReference type="ChEBI" id="CHEBI:58289"/>
    </ligand>
</feature>
<evidence type="ECO:0000256" key="3">
    <source>
        <dbReference type="ARBA" id="ARBA00012058"/>
    </source>
</evidence>
<gene>
    <name evidence="9" type="primary">eno</name>
    <name evidence="14" type="ORF">COS26_02775</name>
</gene>
<evidence type="ECO:0000256" key="6">
    <source>
        <dbReference type="ARBA" id="ARBA00022842"/>
    </source>
</evidence>
<evidence type="ECO:0000313" key="15">
    <source>
        <dbReference type="Proteomes" id="UP000230304"/>
    </source>
</evidence>
<dbReference type="AlphaFoldDB" id="A0A2M7D7F8"/>
<dbReference type="GO" id="GO:0000015">
    <property type="term" value="C:phosphopyruvate hydratase complex"/>
    <property type="evidence" value="ECO:0007669"/>
    <property type="project" value="InterPro"/>
</dbReference>
<proteinExistence type="inferred from homology"/>
<dbReference type="InterPro" id="IPR000941">
    <property type="entry name" value="Enolase"/>
</dbReference>
<evidence type="ECO:0000256" key="5">
    <source>
        <dbReference type="ARBA" id="ARBA00022525"/>
    </source>
</evidence>
<dbReference type="HAMAP" id="MF_00318">
    <property type="entry name" value="Enolase"/>
    <property type="match status" value="1"/>
</dbReference>
<evidence type="ECO:0000256" key="1">
    <source>
        <dbReference type="ARBA" id="ARBA00005031"/>
    </source>
</evidence>
<keyword evidence="8 9" id="KW-0456">Lyase</keyword>
<comment type="caution">
    <text evidence="9">Lacks conserved residue(s) required for the propagation of feature annotation.</text>
</comment>
<keyword evidence="14" id="KW-0670">Pyruvate</keyword>
<comment type="pathway">
    <text evidence="1 9">Carbohydrate degradation; glycolysis; pyruvate from D-glyceraldehyde 3-phosphate: step 4/5.</text>
</comment>
<dbReference type="SUPFAM" id="SSF51604">
    <property type="entry name" value="Enolase C-terminal domain-like"/>
    <property type="match status" value="1"/>
</dbReference>
<name>A0A2M7D7F8_9BACT</name>
<dbReference type="GO" id="GO:0000287">
    <property type="term" value="F:magnesium ion binding"/>
    <property type="evidence" value="ECO:0007669"/>
    <property type="project" value="UniProtKB-UniRule"/>
</dbReference>
<evidence type="ECO:0000259" key="12">
    <source>
        <dbReference type="SMART" id="SM01192"/>
    </source>
</evidence>
<evidence type="ECO:0000259" key="13">
    <source>
        <dbReference type="SMART" id="SM01193"/>
    </source>
</evidence>
<dbReference type="EC" id="4.2.1.11" evidence="3 9"/>
<feature type="domain" description="Enolase C-terminal TIM barrel" evidence="12">
    <location>
        <begin position="135"/>
        <end position="413"/>
    </location>
</feature>
<dbReference type="UniPathway" id="UPA00109">
    <property type="reaction ID" value="UER00187"/>
</dbReference>
<dbReference type="SUPFAM" id="SSF54826">
    <property type="entry name" value="Enolase N-terminal domain-like"/>
    <property type="match status" value="1"/>
</dbReference>
<evidence type="ECO:0000313" key="14">
    <source>
        <dbReference type="EMBL" id="PIV42029.1"/>
    </source>
</evidence>